<dbReference type="EMBL" id="LS992241">
    <property type="protein sequence ID" value="SYX86994.1"/>
    <property type="molecule type" value="Genomic_DNA"/>
</dbReference>
<evidence type="ECO:0000313" key="2">
    <source>
        <dbReference type="Proteomes" id="UP000304148"/>
    </source>
</evidence>
<proteinExistence type="predicted"/>
<dbReference type="AlphaFoldDB" id="A0A383RKG2"/>
<gene>
    <name evidence="1" type="ORF">PBLR_15421</name>
</gene>
<name>A0A383RKG2_PAEAL</name>
<sequence>MERQDTHCIVCGEATNDGIMVVNQFICTACEQEMVKTDVQDLKYSFFIHKLKRLWLHTNV</sequence>
<organism evidence="1 2">
    <name type="scientific">Paenibacillus alvei</name>
    <name type="common">Bacillus alvei</name>
    <dbReference type="NCBI Taxonomy" id="44250"/>
    <lineage>
        <taxon>Bacteria</taxon>
        <taxon>Bacillati</taxon>
        <taxon>Bacillota</taxon>
        <taxon>Bacilli</taxon>
        <taxon>Bacillales</taxon>
        <taxon>Paenibacillaceae</taxon>
        <taxon>Paenibacillus</taxon>
    </lineage>
</organism>
<accession>A0A383RKG2</accession>
<dbReference type="InterPro" id="IPR019700">
    <property type="entry name" value="Sigma-G_inhibitor_Gin"/>
</dbReference>
<dbReference type="RefSeq" id="WP_021260716.1">
    <property type="nucleotide sequence ID" value="NZ_JAPDMW010000025.1"/>
</dbReference>
<dbReference type="Proteomes" id="UP000304148">
    <property type="component" value="Chromosome"/>
</dbReference>
<dbReference type="Pfam" id="PF10764">
    <property type="entry name" value="Gin"/>
    <property type="match status" value="1"/>
</dbReference>
<protein>
    <submittedName>
        <fullName evidence="1">Inhibitor of sigma-G Gin</fullName>
    </submittedName>
</protein>
<evidence type="ECO:0000313" key="1">
    <source>
        <dbReference type="EMBL" id="SYX86994.1"/>
    </source>
</evidence>
<reference evidence="2" key="1">
    <citation type="submission" date="2018-08" db="EMBL/GenBank/DDBJ databases">
        <authorList>
            <person name="Chevrot R."/>
        </authorList>
    </citation>
    <scope>NUCLEOTIDE SEQUENCE [LARGE SCALE GENOMIC DNA]</scope>
</reference>